<organism evidence="2 3">
    <name type="scientific">'Catharanthus roseus' aster yellows phytoplasma</name>
    <dbReference type="NCBI Taxonomy" id="1193712"/>
    <lineage>
        <taxon>Bacteria</taxon>
        <taxon>Bacillati</taxon>
        <taxon>Mycoplasmatota</taxon>
        <taxon>Mollicutes</taxon>
        <taxon>Acholeplasmatales</taxon>
        <taxon>Acholeplasmataceae</taxon>
        <taxon>Candidatus Phytoplasma</taxon>
        <taxon>16SrI (Aster yellows group)</taxon>
    </lineage>
</organism>
<gene>
    <name evidence="2" type="ORF">EXT02_01150</name>
</gene>
<accession>A0A4P6MC37</accession>
<keyword evidence="1" id="KW-1133">Transmembrane helix</keyword>
<dbReference type="Proteomes" id="UP000289726">
    <property type="component" value="Chromosome"/>
</dbReference>
<sequence length="69" mass="8107">MTQQKQKQLLCLVVIISGFLFVLLAILIIDPFGWFKKTKTLPQTHLETTYNPPHILLLHQKHLVWIMIN</sequence>
<keyword evidence="1" id="KW-0812">Transmembrane</keyword>
<keyword evidence="3" id="KW-1185">Reference proteome</keyword>
<feature type="transmembrane region" description="Helical" evidence="1">
    <location>
        <begin position="9"/>
        <end position="29"/>
    </location>
</feature>
<proteinExistence type="predicted"/>
<dbReference type="EMBL" id="CP035949">
    <property type="protein sequence ID" value="QBF23803.1"/>
    <property type="molecule type" value="Genomic_DNA"/>
</dbReference>
<keyword evidence="1" id="KW-0472">Membrane</keyword>
<dbReference type="RefSeq" id="WP_130427563.1">
    <property type="nucleotide sequence ID" value="NZ_CP035949.1"/>
</dbReference>
<reference evidence="2 3" key="1">
    <citation type="submission" date="2019-02" db="EMBL/GenBank/DDBJ databases">
        <title>Draft Genome Sequence of Maize Bushy Stunt-like Phytoplasma group 16SrI-B (Aster yellows) in South Africa.</title>
        <authorList>
            <person name="Coetzee B."/>
            <person name="Douglas-Smit N."/>
            <person name="Maree H.J."/>
            <person name="Burger J.T."/>
            <person name="Kruger K."/>
            <person name="Pietersen G."/>
        </authorList>
    </citation>
    <scope>NUCLEOTIDE SEQUENCE [LARGE SCALE GENOMIC DNA]</scope>
    <source>
        <strain evidence="2 3">De Villa</strain>
    </source>
</reference>
<dbReference type="AlphaFoldDB" id="A0A4P6MC37"/>
<name>A0A4P6MC37_9MOLU</name>
<evidence type="ECO:0000313" key="2">
    <source>
        <dbReference type="EMBL" id="QBF23803.1"/>
    </source>
</evidence>
<evidence type="ECO:0000313" key="3">
    <source>
        <dbReference type="Proteomes" id="UP000289726"/>
    </source>
</evidence>
<evidence type="ECO:0000256" key="1">
    <source>
        <dbReference type="SAM" id="Phobius"/>
    </source>
</evidence>
<protein>
    <submittedName>
        <fullName evidence="2">Uncharacterized protein</fullName>
    </submittedName>
</protein>